<comment type="caution">
    <text evidence="1">The sequence shown here is derived from an EMBL/GenBank/DDBJ whole genome shotgun (WGS) entry which is preliminary data.</text>
</comment>
<name>A0A7V7RQ69_9BACI</name>
<evidence type="ECO:0000313" key="2">
    <source>
        <dbReference type="Proteomes" id="UP000441354"/>
    </source>
</evidence>
<dbReference type="OrthoDB" id="2736584at2"/>
<dbReference type="Gene3D" id="3.30.310.250">
    <property type="entry name" value="Sporulation inhibitor of replication protein SirA"/>
    <property type="match status" value="1"/>
</dbReference>
<evidence type="ECO:0000313" key="1">
    <source>
        <dbReference type="EMBL" id="KAB2335534.1"/>
    </source>
</evidence>
<dbReference type="AlphaFoldDB" id="A0A7V7RQ69"/>
<dbReference type="EMBL" id="WBOT01000001">
    <property type="protein sequence ID" value="KAB2335534.1"/>
    <property type="molecule type" value="Genomic_DNA"/>
</dbReference>
<reference evidence="1 2" key="1">
    <citation type="journal article" date="2014" name="Arch. Microbiol.">
        <title>Bacillus mesophilum sp. nov., strain IITR-54T, a novel 4-chlorobiphenyl dechlorinating bacterium.</title>
        <authorList>
            <person name="Manickam N."/>
            <person name="Singh N.K."/>
            <person name="Bajaj A."/>
            <person name="Kumar R.M."/>
            <person name="Kaur G."/>
            <person name="Kaur N."/>
            <person name="Bala M."/>
            <person name="Kumar A."/>
            <person name="Mayilraj S."/>
        </authorList>
    </citation>
    <scope>NUCLEOTIDE SEQUENCE [LARGE SCALE GENOMIC DNA]</scope>
    <source>
        <strain evidence="1 2">IITR-54</strain>
    </source>
</reference>
<keyword evidence="2" id="KW-1185">Reference proteome</keyword>
<organism evidence="1 2">
    <name type="scientific">Bacillus mesophilum</name>
    <dbReference type="NCBI Taxonomy" id="1071718"/>
    <lineage>
        <taxon>Bacteria</taxon>
        <taxon>Bacillati</taxon>
        <taxon>Bacillota</taxon>
        <taxon>Bacilli</taxon>
        <taxon>Bacillales</taxon>
        <taxon>Bacillaceae</taxon>
        <taxon>Bacillus</taxon>
    </lineage>
</organism>
<sequence>MRDYQIYLIEDEFATHYFGRERMFYELFEEYENAAGKLNKIIAKQIQYITKPIPGLRLHQNIHLEMQQKMNFKMDKSGNYIIDGKKSSAALTIHDRYLSIEASGNYDAETMFFEVLRKYEGSFLAIDMEHGRYGWLKPIKERKFV</sequence>
<proteinExistence type="predicted"/>
<accession>A0A7V7RQ69</accession>
<dbReference type="Proteomes" id="UP000441354">
    <property type="component" value="Unassembled WGS sequence"/>
</dbReference>
<gene>
    <name evidence="1" type="primary">sirA</name>
    <name evidence="1" type="ORF">F7732_02870</name>
</gene>
<dbReference type="InterPro" id="IPR019683">
    <property type="entry name" value="SirA"/>
</dbReference>
<dbReference type="RefSeq" id="WP_151572156.1">
    <property type="nucleotide sequence ID" value="NZ_WBOT01000001.1"/>
</dbReference>
<dbReference type="InterPro" id="IPR038449">
    <property type="entry name" value="SirA_sf"/>
</dbReference>
<protein>
    <submittedName>
        <fullName evidence="1">Sporulation inhibitor of replication protein SirA</fullName>
    </submittedName>
</protein>
<dbReference type="Pfam" id="PF10747">
    <property type="entry name" value="SirA"/>
    <property type="match status" value="1"/>
</dbReference>